<sequence length="352" mass="40128">MTTANYRSYENLFLHEAAKRYGFDPNRIRHIGGFENLVYETERDDRELILRITPSTKRTPDYVAAELDWMLRLADYGVQVARPVESLNGRLMEAAETEAEPLLMGVFEKAPGGHVGADHPLWGPRLFEQWGQLTGRMHRHSETYAPPEGIPRRLGSALDEVYPEPSDEEAPSADRDREGTDEAGPEAVKQALARVYTRIAADVERLPKDGGRYGMCHRDLHHGNFFADEAGRMTAFDFDDCGDDYYLQDIAMPVYYASVFASWEKPETDPGLVSDFAGRFLDDFLRGYERERRIGSGWLKQLPMFVEKRRLDLCLILFDIWGSEKATAGQREWISADSKAILRDIPCMSLHL</sequence>
<dbReference type="Proteomes" id="UP000639396">
    <property type="component" value="Unassembled WGS sequence"/>
</dbReference>
<dbReference type="PANTHER" id="PTHR21064">
    <property type="entry name" value="AMINOGLYCOSIDE PHOSPHOTRANSFERASE DOMAIN-CONTAINING PROTEIN-RELATED"/>
    <property type="match status" value="1"/>
</dbReference>
<comment type="similarity">
    <text evidence="1">Belongs to the pseudomonas-type ThrB family.</text>
</comment>
<organism evidence="4 5">
    <name type="scientific">Paenibacillus oceani</name>
    <dbReference type="NCBI Taxonomy" id="2772510"/>
    <lineage>
        <taxon>Bacteria</taxon>
        <taxon>Bacillati</taxon>
        <taxon>Bacillota</taxon>
        <taxon>Bacilli</taxon>
        <taxon>Bacillales</taxon>
        <taxon>Paenibacillaceae</taxon>
        <taxon>Paenibacillus</taxon>
    </lineage>
</organism>
<dbReference type="GO" id="GO:0009088">
    <property type="term" value="P:threonine biosynthetic process"/>
    <property type="evidence" value="ECO:0007669"/>
    <property type="project" value="TreeGrafter"/>
</dbReference>
<dbReference type="InterPro" id="IPR050249">
    <property type="entry name" value="Pseudomonas-type_ThrB"/>
</dbReference>
<accession>A0A927CAR1</accession>
<dbReference type="RefSeq" id="WP_190927593.1">
    <property type="nucleotide sequence ID" value="NZ_JACXJA010000013.1"/>
</dbReference>
<dbReference type="PANTHER" id="PTHR21064:SF6">
    <property type="entry name" value="AMINOGLYCOSIDE PHOSPHOTRANSFERASE DOMAIN-CONTAINING PROTEIN"/>
    <property type="match status" value="1"/>
</dbReference>
<dbReference type="Gene3D" id="3.90.1200.10">
    <property type="match status" value="1"/>
</dbReference>
<dbReference type="AlphaFoldDB" id="A0A927CAR1"/>
<reference evidence="4" key="1">
    <citation type="submission" date="2020-09" db="EMBL/GenBank/DDBJ databases">
        <title>A novel bacterium of genus Paenibacillus, isolated from South China Sea.</title>
        <authorList>
            <person name="Huang H."/>
            <person name="Mo K."/>
            <person name="Hu Y."/>
        </authorList>
    </citation>
    <scope>NUCLEOTIDE SEQUENCE</scope>
    <source>
        <strain evidence="4">IB182363</strain>
    </source>
</reference>
<evidence type="ECO:0000256" key="2">
    <source>
        <dbReference type="SAM" id="MobiDB-lite"/>
    </source>
</evidence>
<evidence type="ECO:0000313" key="4">
    <source>
        <dbReference type="EMBL" id="MBD2862571.1"/>
    </source>
</evidence>
<evidence type="ECO:0000313" key="5">
    <source>
        <dbReference type="Proteomes" id="UP000639396"/>
    </source>
</evidence>
<dbReference type="Pfam" id="PF01636">
    <property type="entry name" value="APH"/>
    <property type="match status" value="1"/>
</dbReference>
<protein>
    <submittedName>
        <fullName evidence="4">Phosphotransferase</fullName>
    </submittedName>
</protein>
<comment type="caution">
    <text evidence="4">The sequence shown here is derived from an EMBL/GenBank/DDBJ whole genome shotgun (WGS) entry which is preliminary data.</text>
</comment>
<evidence type="ECO:0000259" key="3">
    <source>
        <dbReference type="Pfam" id="PF01636"/>
    </source>
</evidence>
<evidence type="ECO:0000256" key="1">
    <source>
        <dbReference type="ARBA" id="ARBA00038240"/>
    </source>
</evidence>
<feature type="region of interest" description="Disordered" evidence="2">
    <location>
        <begin position="162"/>
        <end position="185"/>
    </location>
</feature>
<feature type="domain" description="Aminoglycoside phosphotransferase" evidence="3">
    <location>
        <begin position="32"/>
        <end position="290"/>
    </location>
</feature>
<dbReference type="GO" id="GO:0004413">
    <property type="term" value="F:homoserine kinase activity"/>
    <property type="evidence" value="ECO:0007669"/>
    <property type="project" value="TreeGrafter"/>
</dbReference>
<gene>
    <name evidence="4" type="ORF">IDH45_11305</name>
</gene>
<name>A0A927CAR1_9BACL</name>
<feature type="compositionally biased region" description="Acidic residues" evidence="2">
    <location>
        <begin position="162"/>
        <end position="171"/>
    </location>
</feature>
<dbReference type="InterPro" id="IPR011009">
    <property type="entry name" value="Kinase-like_dom_sf"/>
</dbReference>
<dbReference type="InterPro" id="IPR002575">
    <property type="entry name" value="Aminoglycoside_PTrfase"/>
</dbReference>
<dbReference type="EMBL" id="JACXJA010000013">
    <property type="protein sequence ID" value="MBD2862571.1"/>
    <property type="molecule type" value="Genomic_DNA"/>
</dbReference>
<dbReference type="Gene3D" id="3.30.200.20">
    <property type="entry name" value="Phosphorylase Kinase, domain 1"/>
    <property type="match status" value="1"/>
</dbReference>
<proteinExistence type="inferred from homology"/>
<dbReference type="SUPFAM" id="SSF56112">
    <property type="entry name" value="Protein kinase-like (PK-like)"/>
    <property type="match status" value="1"/>
</dbReference>
<keyword evidence="5" id="KW-1185">Reference proteome</keyword>